<dbReference type="PANTHER" id="PTHR11787:SF8">
    <property type="entry name" value="RAB GDP DISSOCIATION INHIBITOR"/>
    <property type="match status" value="1"/>
</dbReference>
<dbReference type="GO" id="GO:0016192">
    <property type="term" value="P:vesicle-mediated transport"/>
    <property type="evidence" value="ECO:0007669"/>
    <property type="project" value="TreeGrafter"/>
</dbReference>
<dbReference type="FunFam" id="1.10.405.10:FF:000011">
    <property type="entry name" value="Rab GDP dissociation inhibitor"/>
    <property type="match status" value="1"/>
</dbReference>
<dbReference type="GO" id="GO:0007264">
    <property type="term" value="P:small GTPase-mediated signal transduction"/>
    <property type="evidence" value="ECO:0007669"/>
    <property type="project" value="InterPro"/>
</dbReference>
<reference evidence="4 5" key="2">
    <citation type="submission" date="2013-02" db="EMBL/GenBank/DDBJ databases">
        <title>The Genome Sequence of Plasmodium falciparum FCH/4.</title>
        <authorList>
            <consortium name="The Broad Institute Genome Sequencing Platform"/>
            <consortium name="The Broad Institute Genome Sequencing Center for Infectious Disease"/>
            <person name="Neafsey D."/>
            <person name="Cheeseman I."/>
            <person name="Volkman S."/>
            <person name="Adams J."/>
            <person name="Walker B."/>
            <person name="Young S.K."/>
            <person name="Zeng Q."/>
            <person name="Gargeya S."/>
            <person name="Fitzgerald M."/>
            <person name="Haas B."/>
            <person name="Abouelleil A."/>
            <person name="Alvarado L."/>
            <person name="Arachchi H.M."/>
            <person name="Berlin A.M."/>
            <person name="Chapman S.B."/>
            <person name="Dewar J."/>
            <person name="Goldberg J."/>
            <person name="Griggs A."/>
            <person name="Gujja S."/>
            <person name="Hansen M."/>
            <person name="Howarth C."/>
            <person name="Imamovic A."/>
            <person name="Larimer J."/>
            <person name="McCowan C."/>
            <person name="Murphy C."/>
            <person name="Neiman D."/>
            <person name="Pearson M."/>
            <person name="Priest M."/>
            <person name="Roberts A."/>
            <person name="Saif S."/>
            <person name="Shea T."/>
            <person name="Sisk P."/>
            <person name="Sykes S."/>
            <person name="Wortman J."/>
            <person name="Nusbaum C."/>
            <person name="Birren B."/>
        </authorList>
    </citation>
    <scope>NUCLEOTIDE SEQUENCE [LARGE SCALE GENOMIC DNA]</scope>
    <source>
        <strain evidence="4 5">FCH/4</strain>
    </source>
</reference>
<dbReference type="EMBL" id="KI927801">
    <property type="protein sequence ID" value="ETW32315.1"/>
    <property type="molecule type" value="Genomic_DNA"/>
</dbReference>
<accession>A0A024VVS2</accession>
<dbReference type="InterPro" id="IPR035427">
    <property type="entry name" value="Tim10-like_dom_sf"/>
</dbReference>
<sequence>MDLSSLPTDDNLDDKKRAAVLLSLQEIVQKQKENVKVMDICFNKCVSKIGPKLSSSEQKCIWDCANSYFYTNVFLNQRLEQMTKILKSNSKKILVLDRNPYYGGETASLNLTNLYNTFKPKENIPSKYGENRHWNVDLIPKFILVGGNLVKILKKTRVTNYLEWLVVEGSYVYQHQKKGFLTSEKFIHKVPATDMEALVSPLLSLMEKNRCKNFYQYVSEWDANKRNTWDNLDPYKLTMLEIYKHFNLCQLTIDFLGHAVALYLNDDYLKQPAYLTLERIKLYMQSISAFGKSPFIYPLYGLGGIPEGFSRMCAINGGTFMLNKNVVDFVFDDDNKVCGIKSSDGEIAYCDKVICDPSYVMHLKNKIKKIGQVIRCICILSNPIPETNQTNSCQIIIPQNQLNRKSDIYINLVSFQHGVTLKGKYIAIVSATVETNNPIKEIEKPLELLGTIEEKFVKISDLYVSTSKKPADNIFVTSSYDATSHFETATNDLLQIWENLWGQKLNFDDLNTNADGEAPDFN</sequence>
<dbReference type="Gene3D" id="1.10.287.810">
    <property type="entry name" value="Mitochondrial import inner membrane translocase subunit tim13 like domains"/>
    <property type="match status" value="1"/>
</dbReference>
<dbReference type="SUPFAM" id="SSF51905">
    <property type="entry name" value="FAD/NAD(P)-binding domain"/>
    <property type="match status" value="2"/>
</dbReference>
<evidence type="ECO:0000313" key="4">
    <source>
        <dbReference type="EMBL" id="ETW32315.1"/>
    </source>
</evidence>
<dbReference type="AlphaFoldDB" id="A0A024VVS2"/>
<dbReference type="Proteomes" id="UP000030656">
    <property type="component" value="Unassembled WGS sequence"/>
</dbReference>
<feature type="domain" description="Tim10-like" evidence="3">
    <location>
        <begin position="36"/>
        <end position="81"/>
    </location>
</feature>
<dbReference type="PANTHER" id="PTHR11787">
    <property type="entry name" value="RAB GDP-DISSOCIATION INHIBITOR"/>
    <property type="match status" value="1"/>
</dbReference>
<dbReference type="GO" id="GO:0005093">
    <property type="term" value="F:Rab GDP-dissociation inhibitor activity"/>
    <property type="evidence" value="ECO:0007669"/>
    <property type="project" value="InterPro"/>
</dbReference>
<dbReference type="InterPro" id="IPR004217">
    <property type="entry name" value="Tim10-like"/>
</dbReference>
<dbReference type="PRINTS" id="PR00892">
    <property type="entry name" value="RABGDI"/>
</dbReference>
<evidence type="ECO:0000313" key="5">
    <source>
        <dbReference type="Proteomes" id="UP000030656"/>
    </source>
</evidence>
<evidence type="ECO:0000256" key="2">
    <source>
        <dbReference type="RuleBase" id="RU363124"/>
    </source>
</evidence>
<proteinExistence type="inferred from homology"/>
<name>A0A024VVS2_PLAFA</name>
<dbReference type="InterPro" id="IPR000806">
    <property type="entry name" value="RabGDI"/>
</dbReference>
<dbReference type="GO" id="GO:0015031">
    <property type="term" value="P:protein transport"/>
    <property type="evidence" value="ECO:0007669"/>
    <property type="project" value="InterPro"/>
</dbReference>
<dbReference type="OrthoDB" id="9446342at2759"/>
<comment type="similarity">
    <text evidence="1 2">Belongs to the Rab GDI family.</text>
</comment>
<dbReference type="Gene3D" id="3.30.519.10">
    <property type="entry name" value="Guanine Nucleotide Dissociation Inhibitor, domain 2"/>
    <property type="match status" value="1"/>
</dbReference>
<dbReference type="GO" id="GO:0005737">
    <property type="term" value="C:cytoplasm"/>
    <property type="evidence" value="ECO:0007669"/>
    <property type="project" value="TreeGrafter"/>
</dbReference>
<dbReference type="PRINTS" id="PR00891">
    <property type="entry name" value="RABGDIREP"/>
</dbReference>
<dbReference type="InterPro" id="IPR018203">
    <property type="entry name" value="GDP_dissociation_inhibitor"/>
</dbReference>
<dbReference type="SUPFAM" id="SSF54373">
    <property type="entry name" value="FAD-linked reductases, C-terminal domain"/>
    <property type="match status" value="1"/>
</dbReference>
<gene>
    <name evidence="4" type="ORF">PFFCH_00223</name>
</gene>
<dbReference type="InterPro" id="IPR036188">
    <property type="entry name" value="FAD/NAD-bd_sf"/>
</dbReference>
<dbReference type="Pfam" id="PF02953">
    <property type="entry name" value="zf-Tim10_DDP"/>
    <property type="match status" value="1"/>
</dbReference>
<dbReference type="Gene3D" id="1.10.405.10">
    <property type="entry name" value="Guanine Nucleotide Dissociation Inhibitor, domain 1"/>
    <property type="match status" value="1"/>
</dbReference>
<evidence type="ECO:0000259" key="3">
    <source>
        <dbReference type="Pfam" id="PF02953"/>
    </source>
</evidence>
<dbReference type="Pfam" id="PF00996">
    <property type="entry name" value="GDI"/>
    <property type="match status" value="1"/>
</dbReference>
<protein>
    <recommendedName>
        <fullName evidence="2">Rab GDP dissociation inhibitor</fullName>
    </recommendedName>
</protein>
<dbReference type="Gene3D" id="3.50.50.60">
    <property type="entry name" value="FAD/NAD(P)-binding domain"/>
    <property type="match status" value="1"/>
</dbReference>
<dbReference type="SUPFAM" id="SSF144122">
    <property type="entry name" value="Tim10-like"/>
    <property type="match status" value="1"/>
</dbReference>
<evidence type="ECO:0000256" key="1">
    <source>
        <dbReference type="ARBA" id="ARBA00005593"/>
    </source>
</evidence>
<organism evidence="4 5">
    <name type="scientific">Plasmodium falciparum FCH/4</name>
    <dbReference type="NCBI Taxonomy" id="1036724"/>
    <lineage>
        <taxon>Eukaryota</taxon>
        <taxon>Sar</taxon>
        <taxon>Alveolata</taxon>
        <taxon>Apicomplexa</taxon>
        <taxon>Aconoidasida</taxon>
        <taxon>Haemosporida</taxon>
        <taxon>Plasmodiidae</taxon>
        <taxon>Plasmodium</taxon>
        <taxon>Plasmodium (Laverania)</taxon>
    </lineage>
</organism>
<reference evidence="4 5" key="1">
    <citation type="submission" date="2013-02" db="EMBL/GenBank/DDBJ databases">
        <title>The Genome Annotation of Plasmodium falciparum FCH/4.</title>
        <authorList>
            <consortium name="The Broad Institute Genome Sequencing Platform"/>
            <consortium name="The Broad Institute Genome Sequencing Center for Infectious Disease"/>
            <person name="Neafsey D."/>
            <person name="Hoffman S."/>
            <person name="Volkman S."/>
            <person name="Rosenthal P."/>
            <person name="Walker B."/>
            <person name="Young S.K."/>
            <person name="Zeng Q."/>
            <person name="Gargeya S."/>
            <person name="Fitzgerald M."/>
            <person name="Haas B."/>
            <person name="Abouelleil A."/>
            <person name="Allen A.W."/>
            <person name="Alvarado L."/>
            <person name="Arachchi H.M."/>
            <person name="Berlin A.M."/>
            <person name="Chapman S.B."/>
            <person name="Gainer-Dewar J."/>
            <person name="Goldberg J."/>
            <person name="Griggs A."/>
            <person name="Gujja S."/>
            <person name="Hansen M."/>
            <person name="Howarth C."/>
            <person name="Imamovic A."/>
            <person name="Ireland A."/>
            <person name="Larimer J."/>
            <person name="McCowan C."/>
            <person name="Murphy C."/>
            <person name="Pearson M."/>
            <person name="Poon T.W."/>
            <person name="Priest M."/>
            <person name="Roberts A."/>
            <person name="Saif S."/>
            <person name="Shea T."/>
            <person name="Sisk P."/>
            <person name="Sykes S."/>
            <person name="Wortman J."/>
            <person name="Nusbaum C."/>
            <person name="Birren B."/>
        </authorList>
    </citation>
    <scope>NUCLEOTIDE SEQUENCE [LARGE SCALE GENOMIC DNA]</scope>
    <source>
        <strain evidence="4 5">FCH/4</strain>
    </source>
</reference>